<accession>A0A507CZC2</accession>
<evidence type="ECO:0000313" key="4">
    <source>
        <dbReference type="EMBL" id="TPX44532.1"/>
    </source>
</evidence>
<dbReference type="Proteomes" id="UP000317494">
    <property type="component" value="Unassembled WGS sequence"/>
</dbReference>
<evidence type="ECO:0000256" key="1">
    <source>
        <dbReference type="SAM" id="MobiDB-lite"/>
    </source>
</evidence>
<evidence type="ECO:0000259" key="3">
    <source>
        <dbReference type="Pfam" id="PF21294"/>
    </source>
</evidence>
<dbReference type="EMBL" id="QEAN01000047">
    <property type="protein sequence ID" value="TPX51974.1"/>
    <property type="molecule type" value="Genomic_DNA"/>
</dbReference>
<dbReference type="PANTHER" id="PTHR40124:SF1">
    <property type="entry name" value="DISAGGREGATASE RELATED REPEAT PROTEIN"/>
    <property type="match status" value="1"/>
</dbReference>
<gene>
    <name evidence="4" type="ORF">SeLEV6574_g04440</name>
    <name evidence="5" type="ORF">SeMB42_g01749</name>
</gene>
<feature type="region of interest" description="Disordered" evidence="1">
    <location>
        <begin position="129"/>
        <end position="168"/>
    </location>
</feature>
<evidence type="ECO:0000313" key="6">
    <source>
        <dbReference type="Proteomes" id="UP000317494"/>
    </source>
</evidence>
<evidence type="ECO:0000313" key="5">
    <source>
        <dbReference type="EMBL" id="TPX51974.1"/>
    </source>
</evidence>
<name>A0A507CZC2_9FUNG</name>
<feature type="compositionally biased region" description="Low complexity" evidence="1">
    <location>
        <begin position="192"/>
        <end position="204"/>
    </location>
</feature>
<dbReference type="Proteomes" id="UP000320475">
    <property type="component" value="Unassembled WGS sequence"/>
</dbReference>
<keyword evidence="6" id="KW-1185">Reference proteome</keyword>
<protein>
    <recommendedName>
        <fullName evidence="3">Polysaccharide lyase 14 domain-containing protein</fullName>
    </recommendedName>
</protein>
<dbReference type="Gene3D" id="2.60.120.200">
    <property type="match status" value="1"/>
</dbReference>
<dbReference type="VEuPathDB" id="FungiDB:SeMB42_g01749"/>
<dbReference type="EMBL" id="QEAM01000178">
    <property type="protein sequence ID" value="TPX44532.1"/>
    <property type="molecule type" value="Genomic_DNA"/>
</dbReference>
<keyword evidence="2" id="KW-0732">Signal</keyword>
<proteinExistence type="predicted"/>
<sequence length="496" mass="52466">MRGYTTFILVLGCISLTSALSTLLMAPQCTDGLKNGQETSIDCGGPTCLACQVGHSCRNHQDCLSSHCSGKKCVAATCSDAIKNGKETDVDCGGGGACRRCDTGMKCTVDKDCASGRCTRNVCSNMTKTHSTEQRRAPVTSSGASAIDSTSTVGPPTSLRPLSSPATLSLPQTSVKASAYAATPTGDPGSVLASATPSSTPKPTTLPTFGAPCVSSCKGTGVRCIDDVCQKSWQAPKWNKTGNVKSMFDGWKVQLDAGSAGNLIVQNPDASNATDLVLKVKFPVGSRNPAADPRGGIGLYAAPLQLRNATHITLQYDVYFPSSWNFVLGGKLPGLYGGDTGCSGGASAAACFSSRHMWRVKGAGECYLYLPLDAQPSSFCKVPPQTICDSDYGISLGRGSFVLKPGHWNTIRQKIALNTFDSYDEPNTDGSIQILFGLDGKPVKTVIDYQSMVWRLYKNVTALGIQFDSFFGGSDKSYVTPKTQYLYFRNVSLSAY</sequence>
<feature type="region of interest" description="Disordered" evidence="1">
    <location>
        <begin position="180"/>
        <end position="204"/>
    </location>
</feature>
<feature type="signal peptide" evidence="2">
    <location>
        <begin position="1"/>
        <end position="19"/>
    </location>
</feature>
<feature type="compositionally biased region" description="Polar residues" evidence="1">
    <location>
        <begin position="139"/>
        <end position="168"/>
    </location>
</feature>
<feature type="domain" description="Polysaccharide lyase 14" evidence="3">
    <location>
        <begin position="272"/>
        <end position="491"/>
    </location>
</feature>
<evidence type="ECO:0000256" key="2">
    <source>
        <dbReference type="SAM" id="SignalP"/>
    </source>
</evidence>
<dbReference type="AlphaFoldDB" id="A0A507CZC2"/>
<evidence type="ECO:0000313" key="7">
    <source>
        <dbReference type="Proteomes" id="UP000320475"/>
    </source>
</evidence>
<organism evidence="4 7">
    <name type="scientific">Synchytrium endobioticum</name>
    <dbReference type="NCBI Taxonomy" id="286115"/>
    <lineage>
        <taxon>Eukaryota</taxon>
        <taxon>Fungi</taxon>
        <taxon>Fungi incertae sedis</taxon>
        <taxon>Chytridiomycota</taxon>
        <taxon>Chytridiomycota incertae sedis</taxon>
        <taxon>Chytridiomycetes</taxon>
        <taxon>Synchytriales</taxon>
        <taxon>Synchytriaceae</taxon>
        <taxon>Synchytrium</taxon>
    </lineage>
</organism>
<dbReference type="InterPro" id="IPR048958">
    <property type="entry name" value="Polysacc_lyase_14"/>
</dbReference>
<feature type="chain" id="PRO_5036131006" description="Polysaccharide lyase 14 domain-containing protein" evidence="2">
    <location>
        <begin position="20"/>
        <end position="496"/>
    </location>
</feature>
<dbReference type="OrthoDB" id="10069995at2759"/>
<comment type="caution">
    <text evidence="4">The sequence shown here is derived from an EMBL/GenBank/DDBJ whole genome shotgun (WGS) entry which is preliminary data.</text>
</comment>
<dbReference type="Pfam" id="PF21294">
    <property type="entry name" value="Polysacc_lyase_14"/>
    <property type="match status" value="1"/>
</dbReference>
<dbReference type="PANTHER" id="PTHR40124">
    <property type="match status" value="1"/>
</dbReference>
<reference evidence="6 7" key="1">
    <citation type="journal article" date="2019" name="Sci. Rep.">
        <title>Comparative genomics of chytrid fungi reveal insights into the obligate biotrophic and pathogenic lifestyle of Synchytrium endobioticum.</title>
        <authorList>
            <person name="van de Vossenberg B.T.L.H."/>
            <person name="Warris S."/>
            <person name="Nguyen H.D.T."/>
            <person name="van Gent-Pelzer M.P.E."/>
            <person name="Joly D.L."/>
            <person name="van de Geest H.C."/>
            <person name="Bonants P.J.M."/>
            <person name="Smith D.S."/>
            <person name="Levesque C.A."/>
            <person name="van der Lee T.A.J."/>
        </authorList>
    </citation>
    <scope>NUCLEOTIDE SEQUENCE [LARGE SCALE GENOMIC DNA]</scope>
    <source>
        <strain evidence="4 7">LEV6574</strain>
        <strain evidence="5 6">MB42</strain>
    </source>
</reference>